<keyword evidence="2" id="KW-0245">EGF-like domain</keyword>
<keyword evidence="3 15" id="KW-0645">Protease</keyword>
<sequence length="708" mass="80107">MILFHCVSPSILFLFYLFIFFAETDVDEGHDWDIFNINEGLYRFFMTCFQTSRNSIIGDEYRWPTTVPYYLEDNLDMNAKGVILKAFDQYRLKTCIDFTPWKGEKNYISVFKGSGCFSSVGNRREGKQRLSIGRNCDRLGTVEHEFLHALGFWHEQSRSDRDDYVDIMWDRIEPGKEHNFKTYDDTLSSALGVPYDYGSVMHYSKTAFNIGSEPTIVTKIPHFSDVIGQRMGFSSSDLTKLNRLYNCTLSSSFVDSCNFEQENICGMIQGAGDAKWEQRNSVEGGPQSDFTNMGQCKGKGYFMHFNTASANPGDRAFLESRMLYPKAGAQCLQFFLYNTGATDDVLNIWVREYDETNSGKMKLFKSISGSWELHNVNINVEKKARVIFEGVRGKGPSAGGFSLDDINLSSTKCPHHIWHIRDITKLLATTPVGTKVYSPRFLSPTGYSFQVNVDRPGYMAVYFYLTSGPNDHSLKWPCPWHQVTMALMDQQSDIRQQMNMHRMVTTDPKKMSSDGTEFYWDNPSKVGSKVTAPDGSSYYRGPGTGTSTFLTHKRLNSRNFIKGDDAYFLFSLEGMASHRQTEQDDKPETPAVKSFFFLSSDISDLLLPQPLPQAAVHADAKAADQQFPPQVDAKNSTVVMAVAISVAAAMLVISMVIIGNARRIRRMEKSQQERDDAVIIQDMPGFMDLTVSKKIKASSMFAVYIGYN</sequence>
<evidence type="ECO:0000256" key="13">
    <source>
        <dbReference type="ARBA" id="ARBA00023157"/>
    </source>
</evidence>
<evidence type="ECO:0000256" key="12">
    <source>
        <dbReference type="ARBA" id="ARBA00023145"/>
    </source>
</evidence>
<evidence type="ECO:0000259" key="19">
    <source>
        <dbReference type="PROSITE" id="PS51864"/>
    </source>
</evidence>
<keyword evidence="6 16" id="KW-0732">Signal</keyword>
<dbReference type="PANTHER" id="PTHR10127">
    <property type="entry name" value="DISCOIDIN, CUB, EGF, LAMININ , AND ZINC METALLOPROTEASE DOMAIN CONTAINING"/>
    <property type="match status" value="1"/>
</dbReference>
<dbReference type="GO" id="GO:0006508">
    <property type="term" value="P:proteolysis"/>
    <property type="evidence" value="ECO:0007669"/>
    <property type="project" value="UniProtKB-KW"/>
</dbReference>
<dbReference type="FunFam" id="2.60.210.10:FF:000009">
    <property type="entry name" value="Meprin A subunit"/>
    <property type="match status" value="1"/>
</dbReference>
<dbReference type="Ensembl" id="ENSSORT00005011135.1">
    <property type="protein sequence ID" value="ENSSORP00005010764.1"/>
    <property type="gene ID" value="ENSSORG00005005813.1"/>
</dbReference>
<evidence type="ECO:0000256" key="2">
    <source>
        <dbReference type="ARBA" id="ARBA00022536"/>
    </source>
</evidence>
<evidence type="ECO:0000256" key="14">
    <source>
        <dbReference type="ARBA" id="ARBA00023180"/>
    </source>
</evidence>
<keyword evidence="9 17" id="KW-1133">Transmembrane helix</keyword>
<reference evidence="20" key="1">
    <citation type="submission" date="2019-06" db="EMBL/GenBank/DDBJ databases">
        <authorList>
            <consortium name="Wellcome Sanger Institute Data Sharing"/>
        </authorList>
    </citation>
    <scope>NUCLEOTIDE SEQUENCE [LARGE SCALE GENOMIC DNA]</scope>
</reference>
<evidence type="ECO:0000256" key="7">
    <source>
        <dbReference type="ARBA" id="ARBA00022801"/>
    </source>
</evidence>
<dbReference type="Pfam" id="PF01400">
    <property type="entry name" value="Astacin"/>
    <property type="match status" value="1"/>
</dbReference>
<evidence type="ECO:0000256" key="15">
    <source>
        <dbReference type="PROSITE-ProRule" id="PRU01211"/>
    </source>
</evidence>
<dbReference type="GO" id="GO:0008270">
    <property type="term" value="F:zinc ion binding"/>
    <property type="evidence" value="ECO:0007669"/>
    <property type="project" value="UniProtKB-UniRule"/>
</dbReference>
<dbReference type="PROSITE" id="PS00740">
    <property type="entry name" value="MAM_1"/>
    <property type="match status" value="1"/>
</dbReference>
<dbReference type="GO" id="GO:0004222">
    <property type="term" value="F:metalloendopeptidase activity"/>
    <property type="evidence" value="ECO:0007669"/>
    <property type="project" value="UniProtKB-UniRule"/>
</dbReference>
<dbReference type="Pfam" id="PF22486">
    <property type="entry name" value="MATH_2"/>
    <property type="match status" value="1"/>
</dbReference>
<keyword evidence="13" id="KW-1015">Disulfide bond</keyword>
<evidence type="ECO:0000256" key="3">
    <source>
        <dbReference type="ARBA" id="ARBA00022670"/>
    </source>
</evidence>
<comment type="cofactor">
    <cofactor evidence="15 16">
        <name>Zn(2+)</name>
        <dbReference type="ChEBI" id="CHEBI:29105"/>
    </cofactor>
    <text evidence="15 16">Binds 1 zinc ion per subunit.</text>
</comment>
<dbReference type="FunFam" id="2.60.120.200:FF:000037">
    <property type="entry name" value="Meprin A subunit"/>
    <property type="match status" value="1"/>
</dbReference>
<dbReference type="Proteomes" id="UP000472271">
    <property type="component" value="Chromosome 4"/>
</dbReference>
<feature type="signal peptide" evidence="16">
    <location>
        <begin position="1"/>
        <end position="24"/>
    </location>
</feature>
<feature type="domain" description="MAM" evidence="18">
    <location>
        <begin position="255"/>
        <end position="415"/>
    </location>
</feature>
<dbReference type="AlphaFoldDB" id="A0A672Z230"/>
<dbReference type="Gene3D" id="2.60.120.200">
    <property type="match status" value="1"/>
</dbReference>
<feature type="binding site" evidence="15">
    <location>
        <position position="154"/>
    </location>
    <ligand>
        <name>Zn(2+)</name>
        <dbReference type="ChEBI" id="CHEBI:29105"/>
        <note>catalytic</note>
    </ligand>
</feature>
<dbReference type="SUPFAM" id="SSF49599">
    <property type="entry name" value="TRAF domain-like"/>
    <property type="match status" value="1"/>
</dbReference>
<dbReference type="Gene3D" id="2.60.210.10">
    <property type="entry name" value="Apoptosis, Tumor Necrosis Factor Receptor Associated Protein 2, Chain A"/>
    <property type="match status" value="1"/>
</dbReference>
<keyword evidence="7 15" id="KW-0378">Hydrolase</keyword>
<reference evidence="20" key="3">
    <citation type="submission" date="2025-09" db="UniProtKB">
        <authorList>
            <consortium name="Ensembl"/>
        </authorList>
    </citation>
    <scope>IDENTIFICATION</scope>
</reference>
<dbReference type="Pfam" id="PF00629">
    <property type="entry name" value="MAM"/>
    <property type="match status" value="1"/>
</dbReference>
<evidence type="ECO:0000256" key="4">
    <source>
        <dbReference type="ARBA" id="ARBA00022692"/>
    </source>
</evidence>
<comment type="caution">
    <text evidence="15">Lacks conserved residue(s) required for the propagation of feature annotation.</text>
</comment>
<evidence type="ECO:0000256" key="6">
    <source>
        <dbReference type="ARBA" id="ARBA00022729"/>
    </source>
</evidence>
<comment type="subcellular location">
    <subcellularLocation>
        <location evidence="1">Membrane</location>
        <topology evidence="1">Single-pass type I membrane protein</topology>
    </subcellularLocation>
</comment>
<keyword evidence="12" id="KW-0865">Zymogen</keyword>
<evidence type="ECO:0000256" key="11">
    <source>
        <dbReference type="ARBA" id="ARBA00023136"/>
    </source>
</evidence>
<dbReference type="InParanoid" id="A0A672Z230"/>
<dbReference type="SUPFAM" id="SSF55486">
    <property type="entry name" value="Metalloproteases ('zincins'), catalytic domain"/>
    <property type="match status" value="1"/>
</dbReference>
<gene>
    <name evidence="20" type="primary">mep1ba</name>
</gene>
<feature type="active site" evidence="15">
    <location>
        <position position="145"/>
    </location>
</feature>
<evidence type="ECO:0000313" key="21">
    <source>
        <dbReference type="Proteomes" id="UP000472271"/>
    </source>
</evidence>
<dbReference type="PRINTS" id="PR00020">
    <property type="entry name" value="MAMDOMAIN"/>
</dbReference>
<dbReference type="PROSITE" id="PS51864">
    <property type="entry name" value="ASTACIN"/>
    <property type="match status" value="1"/>
</dbReference>
<dbReference type="InterPro" id="IPR000998">
    <property type="entry name" value="MAM_dom"/>
</dbReference>
<dbReference type="CDD" id="cd06263">
    <property type="entry name" value="MAM"/>
    <property type="match status" value="1"/>
</dbReference>
<feature type="binding site" evidence="15">
    <location>
        <position position="144"/>
    </location>
    <ligand>
        <name>Zn(2+)</name>
        <dbReference type="ChEBI" id="CHEBI:29105"/>
        <note>catalytic</note>
    </ligand>
</feature>
<proteinExistence type="predicted"/>
<dbReference type="SMART" id="SM00137">
    <property type="entry name" value="MAM"/>
    <property type="match status" value="1"/>
</dbReference>
<dbReference type="PRINTS" id="PR00480">
    <property type="entry name" value="ASTACIN"/>
</dbReference>
<accession>A0A672Z230</accession>
<protein>
    <recommendedName>
        <fullName evidence="16">Metalloendopeptidase</fullName>
        <ecNumber evidence="16">3.4.24.-</ecNumber>
    </recommendedName>
</protein>
<dbReference type="InterPro" id="IPR002083">
    <property type="entry name" value="MATH/TRAF_dom"/>
</dbReference>
<reference evidence="20" key="2">
    <citation type="submission" date="2025-08" db="UniProtKB">
        <authorList>
            <consortium name="Ensembl"/>
        </authorList>
    </citation>
    <scope>IDENTIFICATION</scope>
</reference>
<keyword evidence="5 15" id="KW-0479">Metal-binding</keyword>
<dbReference type="InterPro" id="IPR006026">
    <property type="entry name" value="Peptidase_Metallo"/>
</dbReference>
<dbReference type="EC" id="3.4.24.-" evidence="16"/>
<dbReference type="InterPro" id="IPR001506">
    <property type="entry name" value="Peptidase_M12A"/>
</dbReference>
<organism evidence="20 21">
    <name type="scientific">Sphaeramia orbicularis</name>
    <name type="common">orbiculate cardinalfish</name>
    <dbReference type="NCBI Taxonomy" id="375764"/>
    <lineage>
        <taxon>Eukaryota</taxon>
        <taxon>Metazoa</taxon>
        <taxon>Chordata</taxon>
        <taxon>Craniata</taxon>
        <taxon>Vertebrata</taxon>
        <taxon>Euteleostomi</taxon>
        <taxon>Actinopterygii</taxon>
        <taxon>Neopterygii</taxon>
        <taxon>Teleostei</taxon>
        <taxon>Neoteleostei</taxon>
        <taxon>Acanthomorphata</taxon>
        <taxon>Gobiaria</taxon>
        <taxon>Kurtiformes</taxon>
        <taxon>Apogonoidei</taxon>
        <taxon>Apogonidae</taxon>
        <taxon>Apogoninae</taxon>
        <taxon>Sphaeramia</taxon>
    </lineage>
</organism>
<evidence type="ECO:0000256" key="9">
    <source>
        <dbReference type="ARBA" id="ARBA00022989"/>
    </source>
</evidence>
<dbReference type="InterPro" id="IPR013320">
    <property type="entry name" value="ConA-like_dom_sf"/>
</dbReference>
<name>A0A672Z230_9TELE</name>
<evidence type="ECO:0000256" key="17">
    <source>
        <dbReference type="SAM" id="Phobius"/>
    </source>
</evidence>
<evidence type="ECO:0000259" key="18">
    <source>
        <dbReference type="PROSITE" id="PS50060"/>
    </source>
</evidence>
<keyword evidence="14" id="KW-0325">Glycoprotein</keyword>
<dbReference type="SMART" id="SM00235">
    <property type="entry name" value="ZnMc"/>
    <property type="match status" value="1"/>
</dbReference>
<dbReference type="PANTHER" id="PTHR10127:SF882">
    <property type="entry name" value="MEPRIN A SUBUNIT"/>
    <property type="match status" value="1"/>
</dbReference>
<dbReference type="InterPro" id="IPR008974">
    <property type="entry name" value="TRAF-like"/>
</dbReference>
<keyword evidence="4 17" id="KW-0812">Transmembrane</keyword>
<feature type="domain" description="Peptidase M12A" evidence="19">
    <location>
        <begin position="54"/>
        <end position="248"/>
    </location>
</feature>
<dbReference type="InterPro" id="IPR024079">
    <property type="entry name" value="MetalloPept_cat_dom_sf"/>
</dbReference>
<dbReference type="GO" id="GO:0016020">
    <property type="term" value="C:membrane"/>
    <property type="evidence" value="ECO:0007669"/>
    <property type="project" value="UniProtKB-SubCell"/>
</dbReference>
<evidence type="ECO:0000256" key="10">
    <source>
        <dbReference type="ARBA" id="ARBA00023049"/>
    </source>
</evidence>
<keyword evidence="21" id="KW-1185">Reference proteome</keyword>
<evidence type="ECO:0000256" key="5">
    <source>
        <dbReference type="ARBA" id="ARBA00022723"/>
    </source>
</evidence>
<keyword evidence="11 17" id="KW-0472">Membrane</keyword>
<dbReference type="PROSITE" id="PS50060">
    <property type="entry name" value="MAM_2"/>
    <property type="match status" value="1"/>
</dbReference>
<evidence type="ECO:0000256" key="1">
    <source>
        <dbReference type="ARBA" id="ARBA00004479"/>
    </source>
</evidence>
<feature type="binding site" evidence="15">
    <location>
        <position position="148"/>
    </location>
    <ligand>
        <name>Zn(2+)</name>
        <dbReference type="ChEBI" id="CHEBI:29105"/>
        <note>catalytic</note>
    </ligand>
</feature>
<feature type="chain" id="PRO_5025707422" description="Metalloendopeptidase" evidence="16">
    <location>
        <begin position="25"/>
        <end position="708"/>
    </location>
</feature>
<evidence type="ECO:0000256" key="8">
    <source>
        <dbReference type="ARBA" id="ARBA00022833"/>
    </source>
</evidence>
<dbReference type="SUPFAM" id="SSF49899">
    <property type="entry name" value="Concanavalin A-like lectins/glucanases"/>
    <property type="match status" value="1"/>
</dbReference>
<dbReference type="FunFam" id="3.40.390.10:FF:000015">
    <property type="entry name" value="Meprin A subunit"/>
    <property type="match status" value="1"/>
</dbReference>
<evidence type="ECO:0000313" key="20">
    <source>
        <dbReference type="Ensembl" id="ENSSORP00005010764.1"/>
    </source>
</evidence>
<feature type="transmembrane region" description="Helical" evidence="17">
    <location>
        <begin position="638"/>
        <end position="659"/>
    </location>
</feature>
<evidence type="ECO:0000256" key="16">
    <source>
        <dbReference type="RuleBase" id="RU361183"/>
    </source>
</evidence>
<keyword evidence="8 15" id="KW-0862">Zinc</keyword>
<dbReference type="Gene3D" id="3.40.390.10">
    <property type="entry name" value="Collagenase (Catalytic Domain)"/>
    <property type="match status" value="1"/>
</dbReference>
<keyword evidence="10 15" id="KW-0482">Metalloprotease</keyword>